<evidence type="ECO:0000313" key="1">
    <source>
        <dbReference type="EMBL" id="KAJ4706657.1"/>
    </source>
</evidence>
<keyword evidence="2" id="KW-1185">Reference proteome</keyword>
<proteinExistence type="predicted"/>
<gene>
    <name evidence="1" type="ORF">OWV82_020285</name>
</gene>
<sequence length="112" mass="12595">MASLMAFCSLRVFTNIFCMFTKEMAPKKGKGKVLGALGLVLAELEAQPVDSLKKAQGKTKQSDQSKLLPSKRKLLRPRCFVDVDSAKQRSISNALMYKTIDELTKEKEWLIQ</sequence>
<accession>A0ACC1X5M3</accession>
<protein>
    <submittedName>
        <fullName evidence="1">Uncharacterized protein</fullName>
    </submittedName>
</protein>
<reference evidence="1 2" key="1">
    <citation type="journal article" date="2023" name="Science">
        <title>Complex scaffold remodeling in plant triterpene biosynthesis.</title>
        <authorList>
            <person name="De La Pena R."/>
            <person name="Hodgson H."/>
            <person name="Liu J.C."/>
            <person name="Stephenson M.J."/>
            <person name="Martin A.C."/>
            <person name="Owen C."/>
            <person name="Harkess A."/>
            <person name="Leebens-Mack J."/>
            <person name="Jimenez L.E."/>
            <person name="Osbourn A."/>
            <person name="Sattely E.S."/>
        </authorList>
    </citation>
    <scope>NUCLEOTIDE SEQUENCE [LARGE SCALE GENOMIC DNA]</scope>
    <source>
        <strain evidence="2">cv. JPN11</strain>
        <tissue evidence="1">Leaf</tissue>
    </source>
</reference>
<comment type="caution">
    <text evidence="1">The sequence shown here is derived from an EMBL/GenBank/DDBJ whole genome shotgun (WGS) entry which is preliminary data.</text>
</comment>
<dbReference type="EMBL" id="CM051404">
    <property type="protein sequence ID" value="KAJ4706657.1"/>
    <property type="molecule type" value="Genomic_DNA"/>
</dbReference>
<organism evidence="1 2">
    <name type="scientific">Melia azedarach</name>
    <name type="common">Chinaberry tree</name>
    <dbReference type="NCBI Taxonomy" id="155640"/>
    <lineage>
        <taxon>Eukaryota</taxon>
        <taxon>Viridiplantae</taxon>
        <taxon>Streptophyta</taxon>
        <taxon>Embryophyta</taxon>
        <taxon>Tracheophyta</taxon>
        <taxon>Spermatophyta</taxon>
        <taxon>Magnoliopsida</taxon>
        <taxon>eudicotyledons</taxon>
        <taxon>Gunneridae</taxon>
        <taxon>Pentapetalae</taxon>
        <taxon>rosids</taxon>
        <taxon>malvids</taxon>
        <taxon>Sapindales</taxon>
        <taxon>Meliaceae</taxon>
        <taxon>Melia</taxon>
    </lineage>
</organism>
<dbReference type="Proteomes" id="UP001164539">
    <property type="component" value="Chromosome 11"/>
</dbReference>
<evidence type="ECO:0000313" key="2">
    <source>
        <dbReference type="Proteomes" id="UP001164539"/>
    </source>
</evidence>
<name>A0ACC1X5M3_MELAZ</name>